<protein>
    <recommendedName>
        <fullName evidence="10">LIM zinc-binding domain-containing protein</fullName>
    </recommendedName>
</protein>
<dbReference type="PROSITE" id="PS00478">
    <property type="entry name" value="LIM_DOMAIN_1"/>
    <property type="match status" value="1"/>
</dbReference>
<keyword evidence="7" id="KW-0371">Homeobox</keyword>
<keyword evidence="6" id="KW-0238">DNA-binding</keyword>
<evidence type="ECO:0000256" key="2">
    <source>
        <dbReference type="ARBA" id="ARBA00022723"/>
    </source>
</evidence>
<evidence type="ECO:0000256" key="1">
    <source>
        <dbReference type="ARBA" id="ARBA00004123"/>
    </source>
</evidence>
<evidence type="ECO:0000256" key="5">
    <source>
        <dbReference type="ARBA" id="ARBA00023038"/>
    </source>
</evidence>
<dbReference type="InterPro" id="IPR001781">
    <property type="entry name" value="Znf_LIM"/>
</dbReference>
<keyword evidence="8" id="KW-0539">Nucleus</keyword>
<evidence type="ECO:0000259" key="10">
    <source>
        <dbReference type="PROSITE" id="PS50023"/>
    </source>
</evidence>
<dbReference type="GO" id="GO:0005634">
    <property type="term" value="C:nucleus"/>
    <property type="evidence" value="ECO:0007669"/>
    <property type="project" value="UniProtKB-SubCell"/>
</dbReference>
<evidence type="ECO:0000256" key="9">
    <source>
        <dbReference type="PROSITE-ProRule" id="PRU00125"/>
    </source>
</evidence>
<dbReference type="FunFam" id="2.10.110.10:FF:000006">
    <property type="entry name" value="LIM homeobox transcription factor 1-beta"/>
    <property type="match status" value="1"/>
</dbReference>
<dbReference type="Gene3D" id="2.10.110.10">
    <property type="entry name" value="Cysteine Rich Protein"/>
    <property type="match status" value="2"/>
</dbReference>
<keyword evidence="3" id="KW-0677">Repeat</keyword>
<dbReference type="PANTHER" id="PTHR24208">
    <property type="entry name" value="LIM/HOMEOBOX PROTEIN LHX"/>
    <property type="match status" value="1"/>
</dbReference>
<gene>
    <name evidence="11" type="ORF">TBIB3V08_LOCUS2171</name>
</gene>
<evidence type="ECO:0000313" key="11">
    <source>
        <dbReference type="EMBL" id="CAD7439617.1"/>
    </source>
</evidence>
<dbReference type="GO" id="GO:0000981">
    <property type="term" value="F:DNA-binding transcription factor activity, RNA polymerase II-specific"/>
    <property type="evidence" value="ECO:0007669"/>
    <property type="project" value="TreeGrafter"/>
</dbReference>
<dbReference type="GO" id="GO:0046872">
    <property type="term" value="F:metal ion binding"/>
    <property type="evidence" value="ECO:0007669"/>
    <property type="project" value="UniProtKB-KW"/>
</dbReference>
<dbReference type="SMART" id="SM00132">
    <property type="entry name" value="LIM"/>
    <property type="match status" value="1"/>
</dbReference>
<dbReference type="PANTHER" id="PTHR24208:SF175">
    <property type="entry name" value="FI06571P"/>
    <property type="match status" value="1"/>
</dbReference>
<evidence type="ECO:0000256" key="4">
    <source>
        <dbReference type="ARBA" id="ARBA00022833"/>
    </source>
</evidence>
<evidence type="ECO:0000256" key="7">
    <source>
        <dbReference type="ARBA" id="ARBA00023155"/>
    </source>
</evidence>
<dbReference type="Pfam" id="PF00412">
    <property type="entry name" value="LIM"/>
    <property type="match status" value="1"/>
</dbReference>
<reference evidence="11" key="1">
    <citation type="submission" date="2020-11" db="EMBL/GenBank/DDBJ databases">
        <authorList>
            <person name="Tran Van P."/>
        </authorList>
    </citation>
    <scope>NUCLEOTIDE SEQUENCE</scope>
</reference>
<dbReference type="EMBL" id="OD564739">
    <property type="protein sequence ID" value="CAD7439617.1"/>
    <property type="molecule type" value="Genomic_DNA"/>
</dbReference>
<evidence type="ECO:0000256" key="8">
    <source>
        <dbReference type="ARBA" id="ARBA00023242"/>
    </source>
</evidence>
<keyword evidence="4 9" id="KW-0862">Zinc</keyword>
<comment type="subcellular location">
    <subcellularLocation>
        <location evidence="1">Nucleus</location>
    </subcellularLocation>
</comment>
<proteinExistence type="predicted"/>
<dbReference type="GO" id="GO:0030182">
    <property type="term" value="P:neuron differentiation"/>
    <property type="evidence" value="ECO:0007669"/>
    <property type="project" value="TreeGrafter"/>
</dbReference>
<accession>A0A7R9HXW4</accession>
<keyword evidence="5 9" id="KW-0440">LIM domain</keyword>
<feature type="domain" description="LIM zinc-binding" evidence="10">
    <location>
        <begin position="31"/>
        <end position="90"/>
    </location>
</feature>
<organism evidence="11">
    <name type="scientific">Timema bartmani</name>
    <dbReference type="NCBI Taxonomy" id="61472"/>
    <lineage>
        <taxon>Eukaryota</taxon>
        <taxon>Metazoa</taxon>
        <taxon>Ecdysozoa</taxon>
        <taxon>Arthropoda</taxon>
        <taxon>Hexapoda</taxon>
        <taxon>Insecta</taxon>
        <taxon>Pterygota</taxon>
        <taxon>Neoptera</taxon>
        <taxon>Polyneoptera</taxon>
        <taxon>Phasmatodea</taxon>
        <taxon>Timematodea</taxon>
        <taxon>Timematoidea</taxon>
        <taxon>Timematidae</taxon>
        <taxon>Timema</taxon>
    </lineage>
</organism>
<dbReference type="InterPro" id="IPR050453">
    <property type="entry name" value="LIM_Homeobox_TF"/>
</dbReference>
<evidence type="ECO:0000256" key="3">
    <source>
        <dbReference type="ARBA" id="ARBA00022737"/>
    </source>
</evidence>
<dbReference type="SUPFAM" id="SSF57716">
    <property type="entry name" value="Glucocorticoid receptor-like (DNA-binding domain)"/>
    <property type="match status" value="1"/>
</dbReference>
<dbReference type="AlphaFoldDB" id="A0A7R9HXW4"/>
<name>A0A7R9HXW4_9NEOP</name>
<sequence length="125" mass="14109">MSNVWFVGRPSRHAPRAVNVGMSEERCPVAALCGVCCRPICDRYIMRVVDVSYHERCLQCCICGGRLLHSCFTRDSKLYCRLDYDRVSSSLLCVRSTARLIVPLQMVAHLHYGLRGSGLELVMTL</sequence>
<dbReference type="GO" id="GO:0000977">
    <property type="term" value="F:RNA polymerase II transcription regulatory region sequence-specific DNA binding"/>
    <property type="evidence" value="ECO:0007669"/>
    <property type="project" value="TreeGrafter"/>
</dbReference>
<evidence type="ECO:0000256" key="6">
    <source>
        <dbReference type="ARBA" id="ARBA00023125"/>
    </source>
</evidence>
<dbReference type="PROSITE" id="PS50023">
    <property type="entry name" value="LIM_DOMAIN_2"/>
    <property type="match status" value="1"/>
</dbReference>
<keyword evidence="2 9" id="KW-0479">Metal-binding</keyword>